<organism evidence="2 3">
    <name type="scientific">Streptomyces prasinosporus</name>
    <dbReference type="NCBI Taxonomy" id="68256"/>
    <lineage>
        <taxon>Bacteria</taxon>
        <taxon>Bacillati</taxon>
        <taxon>Actinomycetota</taxon>
        <taxon>Actinomycetes</taxon>
        <taxon>Kitasatosporales</taxon>
        <taxon>Streptomycetaceae</taxon>
        <taxon>Streptomyces</taxon>
        <taxon>Streptomyces albogriseolus group</taxon>
    </lineage>
</organism>
<gene>
    <name evidence="2" type="ORF">GCM10019016_070650</name>
</gene>
<feature type="compositionally biased region" description="Gly residues" evidence="1">
    <location>
        <begin position="281"/>
        <end position="303"/>
    </location>
</feature>
<dbReference type="RefSeq" id="WP_345580666.1">
    <property type="nucleotide sequence ID" value="NZ_BAAAXF010000050.1"/>
</dbReference>
<sequence length="370" mass="35083">MADEQHRWLDRETAERLLNGESPEAADPAARDQAERLARTLGALSAPPPSTGDGLPGEAAALAAFRAVRREREERAASDADIGRPAGAIRLGAPRGDRSGAVGGSRWTRPLRVGLAAALAAGVVGGAAALAGTGVLPASSDGSGADPTASATATATPSEGSPLSPPPGVGAPGGGPDRGAVGTAQDGPGARGDGGADGAGRPGPDVGGPEVRSGRGWQRIASACRDLRDGKGLGGDRRRLVEDAAGGPSRVDTYCEDVLSATGTGPTAGGRAEGETRRDGGVGGDSGGGAGGNGGGSGNGGGHGDTRGEDGGNGASGGNGGQAGKNGGQASGNGGQASGNGGQASENGGQASENGGRADRGGKNGGGHGG</sequence>
<evidence type="ECO:0000256" key="1">
    <source>
        <dbReference type="SAM" id="MobiDB-lite"/>
    </source>
</evidence>
<feature type="compositionally biased region" description="Basic and acidic residues" evidence="1">
    <location>
        <begin position="1"/>
        <end position="15"/>
    </location>
</feature>
<dbReference type="Proteomes" id="UP001501455">
    <property type="component" value="Unassembled WGS sequence"/>
</dbReference>
<feature type="compositionally biased region" description="Basic and acidic residues" evidence="1">
    <location>
        <begin position="70"/>
        <end position="82"/>
    </location>
</feature>
<feature type="compositionally biased region" description="Gly residues" evidence="1">
    <location>
        <begin position="311"/>
        <end position="342"/>
    </location>
</feature>
<feature type="compositionally biased region" description="Gly residues" evidence="1">
    <location>
        <begin position="189"/>
        <end position="201"/>
    </location>
</feature>
<feature type="compositionally biased region" description="Basic and acidic residues" evidence="1">
    <location>
        <begin position="225"/>
        <end position="242"/>
    </location>
</feature>
<evidence type="ECO:0000313" key="3">
    <source>
        <dbReference type="Proteomes" id="UP001501455"/>
    </source>
</evidence>
<accession>A0ABP6TX94</accession>
<reference evidence="3" key="1">
    <citation type="journal article" date="2019" name="Int. J. Syst. Evol. Microbiol.">
        <title>The Global Catalogue of Microorganisms (GCM) 10K type strain sequencing project: providing services to taxonomists for standard genome sequencing and annotation.</title>
        <authorList>
            <consortium name="The Broad Institute Genomics Platform"/>
            <consortium name="The Broad Institute Genome Sequencing Center for Infectious Disease"/>
            <person name="Wu L."/>
            <person name="Ma J."/>
        </authorList>
    </citation>
    <scope>NUCLEOTIDE SEQUENCE [LARGE SCALE GENOMIC DNA]</scope>
    <source>
        <strain evidence="3">JCM 4816</strain>
    </source>
</reference>
<comment type="caution">
    <text evidence="2">The sequence shown here is derived from an EMBL/GenBank/DDBJ whole genome shotgun (WGS) entry which is preliminary data.</text>
</comment>
<proteinExistence type="predicted"/>
<feature type="compositionally biased region" description="Low complexity" evidence="1">
    <location>
        <begin position="133"/>
        <end position="162"/>
    </location>
</feature>
<protein>
    <recommendedName>
        <fullName evidence="4">Extensin</fullName>
    </recommendedName>
</protein>
<evidence type="ECO:0000313" key="2">
    <source>
        <dbReference type="EMBL" id="GAA3499960.1"/>
    </source>
</evidence>
<feature type="region of interest" description="Disordered" evidence="1">
    <location>
        <begin position="1"/>
        <end position="57"/>
    </location>
</feature>
<dbReference type="EMBL" id="BAAAXF010000050">
    <property type="protein sequence ID" value="GAA3499960.1"/>
    <property type="molecule type" value="Genomic_DNA"/>
</dbReference>
<keyword evidence="3" id="KW-1185">Reference proteome</keyword>
<feature type="region of interest" description="Disordered" evidence="1">
    <location>
        <begin position="70"/>
        <end position="106"/>
    </location>
</feature>
<feature type="region of interest" description="Disordered" evidence="1">
    <location>
        <begin position="133"/>
        <end position="370"/>
    </location>
</feature>
<name>A0ABP6TX94_9ACTN</name>
<evidence type="ECO:0008006" key="4">
    <source>
        <dbReference type="Google" id="ProtNLM"/>
    </source>
</evidence>
<feature type="compositionally biased region" description="Basic and acidic residues" evidence="1">
    <location>
        <begin position="29"/>
        <end position="38"/>
    </location>
</feature>